<protein>
    <submittedName>
        <fullName evidence="4">YscQ/HrcQ family type III secretion apparatus protein</fullName>
    </submittedName>
</protein>
<dbReference type="Pfam" id="PF01052">
    <property type="entry name" value="FliMN_C"/>
    <property type="match status" value="1"/>
</dbReference>
<dbReference type="PROSITE" id="PS51257">
    <property type="entry name" value="PROKAR_LIPOPROTEIN"/>
    <property type="match status" value="1"/>
</dbReference>
<evidence type="ECO:0000313" key="5">
    <source>
        <dbReference type="Proteomes" id="UP000292302"/>
    </source>
</evidence>
<feature type="region of interest" description="Disordered" evidence="2">
    <location>
        <begin position="1"/>
        <end position="38"/>
    </location>
</feature>
<dbReference type="EMBL" id="QJUI01000001">
    <property type="protein sequence ID" value="TBU83828.1"/>
    <property type="molecule type" value="Genomic_DNA"/>
</dbReference>
<dbReference type="InterPro" id="IPR001543">
    <property type="entry name" value="FliN-like_C"/>
</dbReference>
<organism evidence="4 5">
    <name type="scientific">Phytopseudomonas daroniae</name>
    <dbReference type="NCBI Taxonomy" id="2487519"/>
    <lineage>
        <taxon>Bacteria</taxon>
        <taxon>Pseudomonadati</taxon>
        <taxon>Pseudomonadota</taxon>
        <taxon>Gammaproteobacteria</taxon>
        <taxon>Pseudomonadales</taxon>
        <taxon>Pseudomonadaceae</taxon>
        <taxon>Phytopseudomonas</taxon>
    </lineage>
</organism>
<dbReference type="InterPro" id="IPR013385">
    <property type="entry name" value="T3SS_SpaO/YscQ/SpaO"/>
</dbReference>
<sequence length="373" mass="40425">MRGAGALVATPLPHSAAGCRGGRGKPGRRPSPWSHTSMNCLQSSLPAPLLPSLPQLDVARQALHNRLLRRRQAWQGQVNGERFEVSIISQLPETDAAIVLPARLGPAAMQLHLDAPLLERLLAPLDLQRDFHSLPQPLQSVLLEQALLPWIEPLEQELGEALSLDADAQPWDFMLTLQLSEQGTRLGVLGLGLSAVAGETVARLLERHLQPARHPLPALHLGLSLQRGWQSLSLAELRSLQPGDVLMLDCPPGADGLLVLADGRRQARFKRRQSRLELLEALQPINPNTENPMGHDADDAQLDDVPLTVICQIGSLEMPLGQLRELGEGSVLALPEGDSQRVELMVNGRCVGRGELVAIGDGLGVRLTRFASL</sequence>
<dbReference type="NCBIfam" id="TIGR02551">
    <property type="entry name" value="SpaO_YscQ"/>
    <property type="match status" value="1"/>
</dbReference>
<evidence type="ECO:0000256" key="2">
    <source>
        <dbReference type="SAM" id="MobiDB-lite"/>
    </source>
</evidence>
<comment type="similarity">
    <text evidence="1">Belongs to the FliN/MopA/SpaO family.</text>
</comment>
<dbReference type="InterPro" id="IPR036429">
    <property type="entry name" value="SpoA-like_sf"/>
</dbReference>
<feature type="domain" description="Flagellar motor switch protein FliN-like C-terminal" evidence="3">
    <location>
        <begin position="301"/>
        <end position="370"/>
    </location>
</feature>
<proteinExistence type="inferred from homology"/>
<keyword evidence="5" id="KW-1185">Reference proteome</keyword>
<dbReference type="PANTHER" id="PTHR30034">
    <property type="entry name" value="FLAGELLAR MOTOR SWITCH PROTEIN FLIM"/>
    <property type="match status" value="1"/>
</dbReference>
<dbReference type="PRINTS" id="PR00956">
    <property type="entry name" value="FLGMOTORFLIN"/>
</dbReference>
<dbReference type="Proteomes" id="UP000292302">
    <property type="component" value="Unassembled WGS sequence"/>
</dbReference>
<evidence type="ECO:0000259" key="3">
    <source>
        <dbReference type="Pfam" id="PF01052"/>
    </source>
</evidence>
<comment type="caution">
    <text evidence="4">The sequence shown here is derived from an EMBL/GenBank/DDBJ whole genome shotgun (WGS) entry which is preliminary data.</text>
</comment>
<name>A0A4Q9QRM4_9GAMM</name>
<dbReference type="GO" id="GO:0050918">
    <property type="term" value="P:positive chemotaxis"/>
    <property type="evidence" value="ECO:0007669"/>
    <property type="project" value="TreeGrafter"/>
</dbReference>
<dbReference type="GO" id="GO:0003774">
    <property type="term" value="F:cytoskeletal motor activity"/>
    <property type="evidence" value="ECO:0007669"/>
    <property type="project" value="InterPro"/>
</dbReference>
<evidence type="ECO:0000256" key="1">
    <source>
        <dbReference type="ARBA" id="ARBA00009226"/>
    </source>
</evidence>
<gene>
    <name evidence="4" type="ORF">DNK06_00060</name>
</gene>
<dbReference type="GO" id="GO:0030254">
    <property type="term" value="P:protein secretion by the type III secretion system"/>
    <property type="evidence" value="ECO:0007669"/>
    <property type="project" value="InterPro"/>
</dbReference>
<accession>A0A4Q9QRM4</accession>
<reference evidence="4 5" key="1">
    <citation type="submission" date="2018-06" db="EMBL/GenBank/DDBJ databases">
        <title>Three novel Pseudomonas species isolated from symptomatic oak.</title>
        <authorList>
            <person name="Bueno-Gonzalez V."/>
            <person name="Brady C."/>
        </authorList>
    </citation>
    <scope>NUCLEOTIDE SEQUENCE [LARGE SCALE GENOMIC DNA]</scope>
    <source>
        <strain evidence="4 5">P9A</strain>
    </source>
</reference>
<dbReference type="Gene3D" id="2.30.330.10">
    <property type="entry name" value="SpoA-like"/>
    <property type="match status" value="2"/>
</dbReference>
<dbReference type="SUPFAM" id="SSF101801">
    <property type="entry name" value="Surface presentation of antigens (SPOA)"/>
    <property type="match status" value="1"/>
</dbReference>
<evidence type="ECO:0000313" key="4">
    <source>
        <dbReference type="EMBL" id="TBU83828.1"/>
    </source>
</evidence>
<dbReference type="PANTHER" id="PTHR30034:SF6">
    <property type="entry name" value="YOP PROTEINS TRANSLOCATION PROTEIN Q"/>
    <property type="match status" value="1"/>
</dbReference>
<dbReference type="InterPro" id="IPR001172">
    <property type="entry name" value="FliN_T3SS_HrcQb"/>
</dbReference>
<dbReference type="OrthoDB" id="182173at2"/>
<dbReference type="GO" id="GO:0071978">
    <property type="term" value="P:bacterial-type flagellum-dependent swarming motility"/>
    <property type="evidence" value="ECO:0007669"/>
    <property type="project" value="TreeGrafter"/>
</dbReference>
<dbReference type="GO" id="GO:0009425">
    <property type="term" value="C:bacterial-type flagellum basal body"/>
    <property type="evidence" value="ECO:0007669"/>
    <property type="project" value="InterPro"/>
</dbReference>
<dbReference type="AlphaFoldDB" id="A0A4Q9QRM4"/>